<dbReference type="Pfam" id="PF02424">
    <property type="entry name" value="ApbE"/>
    <property type="match status" value="1"/>
</dbReference>
<organism evidence="13 14">
    <name type="scientific">Maritimibacter alkaliphilus HTCC2654</name>
    <dbReference type="NCBI Taxonomy" id="314271"/>
    <lineage>
        <taxon>Bacteria</taxon>
        <taxon>Pseudomonadati</taxon>
        <taxon>Pseudomonadota</taxon>
        <taxon>Alphaproteobacteria</taxon>
        <taxon>Rhodobacterales</taxon>
        <taxon>Roseobacteraceae</taxon>
        <taxon>Maritimibacter</taxon>
    </lineage>
</organism>
<evidence type="ECO:0000256" key="12">
    <source>
        <dbReference type="SAM" id="SignalP"/>
    </source>
</evidence>
<feature type="coiled-coil region" evidence="11">
    <location>
        <begin position="46"/>
        <end position="73"/>
    </location>
</feature>
<evidence type="ECO:0000256" key="10">
    <source>
        <dbReference type="ARBA" id="ARBA00048540"/>
    </source>
</evidence>
<evidence type="ECO:0000256" key="5">
    <source>
        <dbReference type="ARBA" id="ARBA00022679"/>
    </source>
</evidence>
<feature type="chain" id="PRO_5039912344" description="FAD:protein FMN transferase" evidence="12">
    <location>
        <begin position="24"/>
        <end position="291"/>
    </location>
</feature>
<keyword evidence="7" id="KW-0274">FAD</keyword>
<dbReference type="Gene3D" id="3.10.520.10">
    <property type="entry name" value="ApbE-like domains"/>
    <property type="match status" value="1"/>
</dbReference>
<name>A3VLY4_9RHOB</name>
<evidence type="ECO:0000313" key="14">
    <source>
        <dbReference type="Proteomes" id="UP000002931"/>
    </source>
</evidence>
<evidence type="ECO:0000256" key="8">
    <source>
        <dbReference type="ARBA" id="ARBA00022842"/>
    </source>
</evidence>
<evidence type="ECO:0000256" key="4">
    <source>
        <dbReference type="ARBA" id="ARBA00022630"/>
    </source>
</evidence>
<dbReference type="HOGENOM" id="CLU_044403_2_0_5"/>
<evidence type="ECO:0000256" key="3">
    <source>
        <dbReference type="ARBA" id="ARBA00016337"/>
    </source>
</evidence>
<dbReference type="eggNOG" id="COG1477">
    <property type="taxonomic scope" value="Bacteria"/>
</dbReference>
<evidence type="ECO:0000256" key="9">
    <source>
        <dbReference type="ARBA" id="ARBA00031306"/>
    </source>
</evidence>
<keyword evidence="12" id="KW-0732">Signal</keyword>
<feature type="signal peptide" evidence="12">
    <location>
        <begin position="1"/>
        <end position="23"/>
    </location>
</feature>
<keyword evidence="11" id="KW-0175">Coiled coil</keyword>
<dbReference type="PROSITE" id="PS51318">
    <property type="entry name" value="TAT"/>
    <property type="match status" value="1"/>
</dbReference>
<accession>A3VLY4</accession>
<dbReference type="Proteomes" id="UP000002931">
    <property type="component" value="Unassembled WGS sequence"/>
</dbReference>
<comment type="caution">
    <text evidence="13">The sequence shown here is derived from an EMBL/GenBank/DDBJ whole genome shotgun (WGS) entry which is preliminary data.</text>
</comment>
<dbReference type="PANTHER" id="PTHR30040:SF2">
    <property type="entry name" value="FAD:PROTEIN FMN TRANSFERASE"/>
    <property type="match status" value="1"/>
</dbReference>
<comment type="catalytic activity">
    <reaction evidence="10">
        <text>L-threonyl-[protein] + FAD = FMN-L-threonyl-[protein] + AMP + H(+)</text>
        <dbReference type="Rhea" id="RHEA:36847"/>
        <dbReference type="Rhea" id="RHEA-COMP:11060"/>
        <dbReference type="Rhea" id="RHEA-COMP:11061"/>
        <dbReference type="ChEBI" id="CHEBI:15378"/>
        <dbReference type="ChEBI" id="CHEBI:30013"/>
        <dbReference type="ChEBI" id="CHEBI:57692"/>
        <dbReference type="ChEBI" id="CHEBI:74257"/>
        <dbReference type="ChEBI" id="CHEBI:456215"/>
        <dbReference type="EC" id="2.7.1.180"/>
    </reaction>
</comment>
<evidence type="ECO:0000256" key="6">
    <source>
        <dbReference type="ARBA" id="ARBA00022723"/>
    </source>
</evidence>
<dbReference type="EMBL" id="AAMT01000026">
    <property type="protein sequence ID" value="EAQ10739.1"/>
    <property type="molecule type" value="Genomic_DNA"/>
</dbReference>
<keyword evidence="8" id="KW-0460">Magnesium</keyword>
<dbReference type="PANTHER" id="PTHR30040">
    <property type="entry name" value="THIAMINE BIOSYNTHESIS LIPOPROTEIN APBE"/>
    <property type="match status" value="1"/>
</dbReference>
<dbReference type="RefSeq" id="WP_008335230.1">
    <property type="nucleotide sequence ID" value="NZ_CH902578.1"/>
</dbReference>
<protein>
    <recommendedName>
        <fullName evidence="3">FAD:protein FMN transferase</fullName>
        <ecNumber evidence="2">2.7.1.180</ecNumber>
    </recommendedName>
    <alternativeName>
        <fullName evidence="9">Flavin transferase</fullName>
    </alternativeName>
</protein>
<evidence type="ECO:0000256" key="1">
    <source>
        <dbReference type="ARBA" id="ARBA00001946"/>
    </source>
</evidence>
<evidence type="ECO:0000256" key="11">
    <source>
        <dbReference type="SAM" id="Coils"/>
    </source>
</evidence>
<dbReference type="AlphaFoldDB" id="A3VLY4"/>
<dbReference type="GO" id="GO:0016740">
    <property type="term" value="F:transferase activity"/>
    <property type="evidence" value="ECO:0007669"/>
    <property type="project" value="UniProtKB-KW"/>
</dbReference>
<proteinExistence type="predicted"/>
<keyword evidence="14" id="KW-1185">Reference proteome</keyword>
<dbReference type="InterPro" id="IPR003374">
    <property type="entry name" value="ApbE-like_sf"/>
</dbReference>
<dbReference type="SUPFAM" id="SSF143631">
    <property type="entry name" value="ApbE-like"/>
    <property type="match status" value="1"/>
</dbReference>
<dbReference type="GO" id="GO:0046872">
    <property type="term" value="F:metal ion binding"/>
    <property type="evidence" value="ECO:0007669"/>
    <property type="project" value="UniProtKB-KW"/>
</dbReference>
<dbReference type="EC" id="2.7.1.180" evidence="2"/>
<dbReference type="OrthoDB" id="9778595at2"/>
<keyword evidence="5" id="KW-0808">Transferase</keyword>
<dbReference type="InterPro" id="IPR006311">
    <property type="entry name" value="TAT_signal"/>
</dbReference>
<evidence type="ECO:0000256" key="2">
    <source>
        <dbReference type="ARBA" id="ARBA00011955"/>
    </source>
</evidence>
<evidence type="ECO:0000313" key="13">
    <source>
        <dbReference type="EMBL" id="EAQ10739.1"/>
    </source>
</evidence>
<dbReference type="InterPro" id="IPR024932">
    <property type="entry name" value="ApbE"/>
</dbReference>
<keyword evidence="6" id="KW-0479">Metal-binding</keyword>
<evidence type="ECO:0000256" key="7">
    <source>
        <dbReference type="ARBA" id="ARBA00022827"/>
    </source>
</evidence>
<gene>
    <name evidence="13" type="ORF">RB2654_21118</name>
</gene>
<dbReference type="STRING" id="314271.RB2654_21118"/>
<sequence>MSLTRRRFMALVASIAMPGAAGAVNREVWRGRAFGGDVSLDLTGPRDRVAADLVRLTARMREIEARFTLYEDDGPLVRLNRIGKGPLHGDLRRVMEVSRRVHVATNGVFDPTVQSLWRALAEGRGADLFGVGLDRVRMTDTEITLADGQALTFNGIAQGYAADALLAMLSGWGYSTALVDMGEQAALGGPFRLGLVDPAVGRIGQVTLTGQAAATSSPAAMTIGGRAHILHPKGGRAIWSTVTVIAASATLADAASTAFCLMERDAIRQAKEALGLSDVLLVEKNGDLSRL</sequence>
<comment type="cofactor">
    <cofactor evidence="1">
        <name>Mg(2+)</name>
        <dbReference type="ChEBI" id="CHEBI:18420"/>
    </cofactor>
</comment>
<keyword evidence="4" id="KW-0285">Flavoprotein</keyword>
<reference evidence="13 14" key="1">
    <citation type="journal article" date="2010" name="J. Bacteriol.">
        <title>Genome sequences of Pelagibaca bermudensis HTCC2601T and Maritimibacter alkaliphilus HTCC2654T, the type strains of two marine Roseobacter genera.</title>
        <authorList>
            <person name="Thrash J.C."/>
            <person name="Cho J.C."/>
            <person name="Ferriera S."/>
            <person name="Johnson J."/>
            <person name="Vergin K.L."/>
            <person name="Giovannoni S.J."/>
        </authorList>
    </citation>
    <scope>NUCLEOTIDE SEQUENCE [LARGE SCALE GENOMIC DNA]</scope>
    <source>
        <strain evidence="13 14">HTCC2654</strain>
    </source>
</reference>